<dbReference type="EMBL" id="CVRI01000054">
    <property type="protein sequence ID" value="CRK99903.1"/>
    <property type="molecule type" value="Genomic_DNA"/>
</dbReference>
<feature type="compositionally biased region" description="Polar residues" evidence="2">
    <location>
        <begin position="19"/>
        <end position="31"/>
    </location>
</feature>
<feature type="coiled-coil region" evidence="1">
    <location>
        <begin position="94"/>
        <end position="138"/>
    </location>
</feature>
<evidence type="ECO:0000313" key="4">
    <source>
        <dbReference type="Proteomes" id="UP000183832"/>
    </source>
</evidence>
<proteinExistence type="predicted"/>
<name>A0A1J1II15_9DIPT</name>
<dbReference type="PANTHER" id="PTHR31432">
    <property type="entry name" value="INTRAFLAGELLAR TRANSPORT PROTEIN 74 HOMOLOG"/>
    <property type="match status" value="1"/>
</dbReference>
<dbReference type="GO" id="GO:0035735">
    <property type="term" value="P:intraciliary transport involved in cilium assembly"/>
    <property type="evidence" value="ECO:0007669"/>
    <property type="project" value="TreeGrafter"/>
</dbReference>
<protein>
    <submittedName>
        <fullName evidence="3">CLUMA_CG013206, isoform A</fullName>
    </submittedName>
</protein>
<evidence type="ECO:0000313" key="3">
    <source>
        <dbReference type="EMBL" id="CRK99903.1"/>
    </source>
</evidence>
<dbReference type="STRING" id="568069.A0A1J1II15"/>
<feature type="coiled-coil region" evidence="1">
    <location>
        <begin position="440"/>
        <end position="556"/>
    </location>
</feature>
<dbReference type="OrthoDB" id="444379at2759"/>
<keyword evidence="4" id="KW-1185">Reference proteome</keyword>
<dbReference type="GO" id="GO:0030992">
    <property type="term" value="C:intraciliary transport particle B"/>
    <property type="evidence" value="ECO:0007669"/>
    <property type="project" value="InterPro"/>
</dbReference>
<feature type="compositionally biased region" description="Low complexity" evidence="2">
    <location>
        <begin position="1"/>
        <end position="18"/>
    </location>
</feature>
<feature type="region of interest" description="Disordered" evidence="2">
    <location>
        <begin position="1"/>
        <end position="31"/>
    </location>
</feature>
<evidence type="ECO:0000256" key="1">
    <source>
        <dbReference type="SAM" id="Coils"/>
    </source>
</evidence>
<dbReference type="GO" id="GO:0005929">
    <property type="term" value="C:cilium"/>
    <property type="evidence" value="ECO:0007669"/>
    <property type="project" value="TreeGrafter"/>
</dbReference>
<reference evidence="3 4" key="1">
    <citation type="submission" date="2015-04" db="EMBL/GenBank/DDBJ databases">
        <authorList>
            <person name="Syromyatnikov M.Y."/>
            <person name="Popov V.N."/>
        </authorList>
    </citation>
    <scope>NUCLEOTIDE SEQUENCE [LARGE SCALE GENOMIC DNA]</scope>
</reference>
<evidence type="ECO:0000256" key="2">
    <source>
        <dbReference type="SAM" id="MobiDB-lite"/>
    </source>
</evidence>
<dbReference type="PANTHER" id="PTHR31432:SF0">
    <property type="entry name" value="INTRAFLAGELLAR TRANSPORT PROTEIN 74 HOMOLOG"/>
    <property type="match status" value="1"/>
</dbReference>
<feature type="coiled-coil region" evidence="1">
    <location>
        <begin position="315"/>
        <end position="395"/>
    </location>
</feature>
<gene>
    <name evidence="3" type="ORF">CLUMA_CG013206</name>
</gene>
<dbReference type="Proteomes" id="UP000183832">
    <property type="component" value="Unassembled WGS sequence"/>
</dbReference>
<dbReference type="InterPro" id="IPR029602">
    <property type="entry name" value="IFT74"/>
</dbReference>
<dbReference type="AlphaFoldDB" id="A0A1J1II15"/>
<dbReference type="GO" id="GO:0048487">
    <property type="term" value="F:beta-tubulin binding"/>
    <property type="evidence" value="ECO:0007669"/>
    <property type="project" value="InterPro"/>
</dbReference>
<organism evidence="3 4">
    <name type="scientific">Clunio marinus</name>
    <dbReference type="NCBI Taxonomy" id="568069"/>
    <lineage>
        <taxon>Eukaryota</taxon>
        <taxon>Metazoa</taxon>
        <taxon>Ecdysozoa</taxon>
        <taxon>Arthropoda</taxon>
        <taxon>Hexapoda</taxon>
        <taxon>Insecta</taxon>
        <taxon>Pterygota</taxon>
        <taxon>Neoptera</taxon>
        <taxon>Endopterygota</taxon>
        <taxon>Diptera</taxon>
        <taxon>Nematocera</taxon>
        <taxon>Chironomoidea</taxon>
        <taxon>Chironomidae</taxon>
        <taxon>Clunio</taxon>
    </lineage>
</organism>
<feature type="coiled-coil region" evidence="1">
    <location>
        <begin position="162"/>
        <end position="290"/>
    </location>
</feature>
<keyword evidence="1" id="KW-0175">Coiled coil</keyword>
<sequence>MEISRPPSSRPMSRRGPSTEMSSASSGRIGTASKLSALSGYGTRIGTAKNIGIPQKGLVDRPLTQQGLSGLSTAQGRLGTASGMRQVKDKRYWMALLQSKIQEIALETEKLDKERKNLERETSAKKLYEKKVREQAKEFSVLQSTLSDMNLALDSSSTGATRQQLQNETLVYREKNELMQNELEHVFKERQNKESQNQQLESAIANEKTKMNEIIYSLSLDEQNRYREHQLLCEKLKAENAEIHEKIESFIKQKEKLSAAVINSQARLEAVKMHSKLRETTAKRNQLKNEETNRLTPAQEREKLINEVRTNNQAITSINKQLKILSDQLQEKRNNLQQVEQDLDEGSTERHIKYKELKKRDEMMTNFMETFQIQMAKEKQNVESLKNQITFLIEQITLQGVNSKFSTSNIQINSSAFNENNDLNSHSGLLKEYSKLQVQLKQLKILEKRMMKQLDDLRQDEKNLLEDIQKFNNLNVLRDEYAVKYEELSTNLQELKDKKRVTENVVQDSERRNQAIKESLRNNETYRQIQHMEEKLNDFIKDNKLLQRIVDELNSECDFSTVKIEAQRKVDEYNKLLCADLRSQNTF</sequence>
<accession>A0A1J1II15</accession>